<dbReference type="InterPro" id="IPR031640">
    <property type="entry name" value="Glu_dehyd_C"/>
</dbReference>
<dbReference type="Pfam" id="PF16912">
    <property type="entry name" value="Glu_dehyd_C"/>
    <property type="match status" value="1"/>
</dbReference>
<evidence type="ECO:0000313" key="8">
    <source>
        <dbReference type="Proteomes" id="UP000321328"/>
    </source>
</evidence>
<dbReference type="Pfam" id="PF08240">
    <property type="entry name" value="ADH_N"/>
    <property type="match status" value="1"/>
</dbReference>
<sequence>MKALTVKPGAADSVRLAEVPEPPESDGPVLVDTVAVGICGTDREIIAGDHGEAPPGADHLVIGHESLGRVATAPDGAGPAPGDLVVGIVRRPDPVPCANCAIGEWDMCRNGRYTERGIKGRHGYASERFRIHPENVVRLDPRLDRVGVLIEPTSIVAKAWEHLEHIGRRAAWSPRRVLVTGAGPIGLLAAMLGIQRGLDVHVLDRVETGPKPRLVADLGASYHTGLADVAPDADIVIECTGAAPVIADVMERNARNAVVCLTGVSAPGRRLHVDVGSLNRGIVLENDVVFGSVNANRRHYEQAARALAEADVGWLERLITRRVPLPEFPDALDRRGDDVKVVLEIGR</sequence>
<dbReference type="Gene3D" id="3.40.50.720">
    <property type="entry name" value="NAD(P)-binding Rossmann-like Domain"/>
    <property type="match status" value="1"/>
</dbReference>
<dbReference type="CDD" id="cd08230">
    <property type="entry name" value="glucose_DH"/>
    <property type="match status" value="1"/>
</dbReference>
<dbReference type="SUPFAM" id="SSF50129">
    <property type="entry name" value="GroES-like"/>
    <property type="match status" value="1"/>
</dbReference>
<proteinExistence type="predicted"/>
<accession>A0A511D6A5</accession>
<evidence type="ECO:0000259" key="5">
    <source>
        <dbReference type="Pfam" id="PF08240"/>
    </source>
</evidence>
<comment type="cofactor">
    <cofactor evidence="1">
        <name>Zn(2+)</name>
        <dbReference type="ChEBI" id="CHEBI:29105"/>
    </cofactor>
</comment>
<name>A0A511D6A5_9PSEU</name>
<dbReference type="RefSeq" id="WP_028931883.1">
    <property type="nucleotide sequence ID" value="NZ_AUII01000044.1"/>
</dbReference>
<evidence type="ECO:0000256" key="4">
    <source>
        <dbReference type="ARBA" id="ARBA00023002"/>
    </source>
</evidence>
<keyword evidence="4" id="KW-0560">Oxidoreductase</keyword>
<dbReference type="InterPro" id="IPR036291">
    <property type="entry name" value="NAD(P)-bd_dom_sf"/>
</dbReference>
<reference evidence="7 8" key="1">
    <citation type="submission" date="2019-07" db="EMBL/GenBank/DDBJ databases">
        <title>Whole genome shotgun sequence of Pseudonocardia asaccharolytica NBRC 16224.</title>
        <authorList>
            <person name="Hosoyama A."/>
            <person name="Uohara A."/>
            <person name="Ohji S."/>
            <person name="Ichikawa N."/>
        </authorList>
    </citation>
    <scope>NUCLEOTIDE SEQUENCE [LARGE SCALE GENOMIC DNA]</scope>
    <source>
        <strain evidence="7 8">NBRC 16224</strain>
    </source>
</reference>
<feature type="domain" description="Glucose dehydrogenase C-terminal" evidence="6">
    <location>
        <begin position="145"/>
        <end position="345"/>
    </location>
</feature>
<dbReference type="GO" id="GO:0016491">
    <property type="term" value="F:oxidoreductase activity"/>
    <property type="evidence" value="ECO:0007669"/>
    <property type="project" value="UniProtKB-KW"/>
</dbReference>
<evidence type="ECO:0000256" key="1">
    <source>
        <dbReference type="ARBA" id="ARBA00001947"/>
    </source>
</evidence>
<organism evidence="7 8">
    <name type="scientific">Pseudonocardia asaccharolytica DSM 44247 = NBRC 16224</name>
    <dbReference type="NCBI Taxonomy" id="1123024"/>
    <lineage>
        <taxon>Bacteria</taxon>
        <taxon>Bacillati</taxon>
        <taxon>Actinomycetota</taxon>
        <taxon>Actinomycetes</taxon>
        <taxon>Pseudonocardiales</taxon>
        <taxon>Pseudonocardiaceae</taxon>
        <taxon>Pseudonocardia</taxon>
    </lineage>
</organism>
<dbReference type="OrthoDB" id="3987021at2"/>
<dbReference type="InterPro" id="IPR013154">
    <property type="entry name" value="ADH-like_N"/>
</dbReference>
<keyword evidence="8" id="KW-1185">Reference proteome</keyword>
<evidence type="ECO:0000256" key="2">
    <source>
        <dbReference type="ARBA" id="ARBA00022723"/>
    </source>
</evidence>
<evidence type="ECO:0000313" key="7">
    <source>
        <dbReference type="EMBL" id="GEL20319.1"/>
    </source>
</evidence>
<dbReference type="AlphaFoldDB" id="A0A511D6A5"/>
<keyword evidence="3" id="KW-0862">Zinc</keyword>
<dbReference type="InterPro" id="IPR011032">
    <property type="entry name" value="GroES-like_sf"/>
</dbReference>
<keyword evidence="2" id="KW-0479">Metal-binding</keyword>
<dbReference type="SUPFAM" id="SSF51735">
    <property type="entry name" value="NAD(P)-binding Rossmann-fold domains"/>
    <property type="match status" value="1"/>
</dbReference>
<dbReference type="PANTHER" id="PTHR43189">
    <property type="entry name" value="ZINC-TYPE ALCOHOL DEHYDROGENASE-LIKE PROTEIN C1198.01-RELATED"/>
    <property type="match status" value="1"/>
</dbReference>
<evidence type="ECO:0000256" key="3">
    <source>
        <dbReference type="ARBA" id="ARBA00022833"/>
    </source>
</evidence>
<feature type="domain" description="Alcohol dehydrogenase-like N-terminal" evidence="5">
    <location>
        <begin position="26"/>
        <end position="139"/>
    </location>
</feature>
<gene>
    <name evidence="7" type="primary">gdh</name>
    <name evidence="7" type="ORF">PA7_41560</name>
</gene>
<dbReference type="Proteomes" id="UP000321328">
    <property type="component" value="Unassembled WGS sequence"/>
</dbReference>
<dbReference type="PANTHER" id="PTHR43189:SF2">
    <property type="entry name" value="GLUCOSE 1-DEHYDROGENASE"/>
    <property type="match status" value="1"/>
</dbReference>
<dbReference type="GO" id="GO:0046872">
    <property type="term" value="F:metal ion binding"/>
    <property type="evidence" value="ECO:0007669"/>
    <property type="project" value="UniProtKB-KW"/>
</dbReference>
<protein>
    <submittedName>
        <fullName evidence="7">Threonine dehydrogenase</fullName>
    </submittedName>
</protein>
<evidence type="ECO:0000259" key="6">
    <source>
        <dbReference type="Pfam" id="PF16912"/>
    </source>
</evidence>
<dbReference type="EMBL" id="BJVI01000066">
    <property type="protein sequence ID" value="GEL20319.1"/>
    <property type="molecule type" value="Genomic_DNA"/>
</dbReference>
<dbReference type="STRING" id="1123024.GCA_000423625_04761"/>
<dbReference type="Gene3D" id="3.90.180.10">
    <property type="entry name" value="Medium-chain alcohol dehydrogenases, catalytic domain"/>
    <property type="match status" value="1"/>
</dbReference>
<comment type="caution">
    <text evidence="7">The sequence shown here is derived from an EMBL/GenBank/DDBJ whole genome shotgun (WGS) entry which is preliminary data.</text>
</comment>